<comment type="caution">
    <text evidence="3">The sequence shown here is derived from an EMBL/GenBank/DDBJ whole genome shotgun (WGS) entry which is preliminary data.</text>
</comment>
<gene>
    <name evidence="3" type="ORF">QQ020_24330</name>
</gene>
<dbReference type="CDD" id="cd11294">
    <property type="entry name" value="E_set_Esterase_like_N"/>
    <property type="match status" value="1"/>
</dbReference>
<dbReference type="RefSeq" id="WP_346760568.1">
    <property type="nucleotide sequence ID" value="NZ_JAUJEB010000006.1"/>
</dbReference>
<feature type="signal peptide" evidence="1">
    <location>
        <begin position="1"/>
        <end position="16"/>
    </location>
</feature>
<name>A0ABT8LBS1_9BACT</name>
<feature type="domain" description="Glycoside hydrolase family 13 N-terminal" evidence="2">
    <location>
        <begin position="32"/>
        <end position="91"/>
    </location>
</feature>
<keyword evidence="1" id="KW-0732">Signal</keyword>
<dbReference type="Gene3D" id="2.60.40.10">
    <property type="entry name" value="Immunoglobulins"/>
    <property type="match status" value="1"/>
</dbReference>
<dbReference type="SUPFAM" id="SSF81296">
    <property type="entry name" value="E set domains"/>
    <property type="match status" value="1"/>
</dbReference>
<dbReference type="EMBL" id="JAUJEB010000006">
    <property type="protein sequence ID" value="MDN5215230.1"/>
    <property type="molecule type" value="Genomic_DNA"/>
</dbReference>
<organism evidence="3 4">
    <name type="scientific">Agaribacillus aureus</name>
    <dbReference type="NCBI Taxonomy" id="3051825"/>
    <lineage>
        <taxon>Bacteria</taxon>
        <taxon>Pseudomonadati</taxon>
        <taxon>Bacteroidota</taxon>
        <taxon>Cytophagia</taxon>
        <taxon>Cytophagales</taxon>
        <taxon>Splendidivirgaceae</taxon>
        <taxon>Agaribacillus</taxon>
    </lineage>
</organism>
<feature type="chain" id="PRO_5047335225" description="Glycoside hydrolase family 13 N-terminal domain-containing protein" evidence="1">
    <location>
        <begin position="17"/>
        <end position="102"/>
    </location>
</feature>
<protein>
    <recommendedName>
        <fullName evidence="2">Glycoside hydrolase family 13 N-terminal domain-containing protein</fullName>
    </recommendedName>
</protein>
<dbReference type="InterPro" id="IPR013783">
    <property type="entry name" value="Ig-like_fold"/>
</dbReference>
<dbReference type="InterPro" id="IPR014756">
    <property type="entry name" value="Ig_E-set"/>
</dbReference>
<evidence type="ECO:0000259" key="2">
    <source>
        <dbReference type="Pfam" id="PF02922"/>
    </source>
</evidence>
<keyword evidence="4" id="KW-1185">Reference proteome</keyword>
<sequence>MYKLILLFCLMSYVVAAQQNKMPAYTSPIVNDDKAVVFNVYAPQAKNVSLTGTIQPNDIPLTKTDDGLWTVTIGPLAPEIYHYQFYIDGAKVTDIKNQSPYP</sequence>
<evidence type="ECO:0000256" key="1">
    <source>
        <dbReference type="SAM" id="SignalP"/>
    </source>
</evidence>
<dbReference type="Proteomes" id="UP001172083">
    <property type="component" value="Unassembled WGS sequence"/>
</dbReference>
<proteinExistence type="predicted"/>
<reference evidence="3" key="1">
    <citation type="submission" date="2023-06" db="EMBL/GenBank/DDBJ databases">
        <title>Genomic of Agaribacillus aureum.</title>
        <authorList>
            <person name="Wang G."/>
        </authorList>
    </citation>
    <scope>NUCLEOTIDE SEQUENCE</scope>
    <source>
        <strain evidence="3">BMA12</strain>
    </source>
</reference>
<evidence type="ECO:0000313" key="3">
    <source>
        <dbReference type="EMBL" id="MDN5215230.1"/>
    </source>
</evidence>
<dbReference type="Pfam" id="PF02922">
    <property type="entry name" value="CBM_48"/>
    <property type="match status" value="1"/>
</dbReference>
<evidence type="ECO:0000313" key="4">
    <source>
        <dbReference type="Proteomes" id="UP001172083"/>
    </source>
</evidence>
<accession>A0ABT8LBS1</accession>
<dbReference type="InterPro" id="IPR004193">
    <property type="entry name" value="Glyco_hydro_13_N"/>
</dbReference>